<dbReference type="CDD" id="cd00067">
    <property type="entry name" value="GAL4"/>
    <property type="match status" value="1"/>
</dbReference>
<dbReference type="Proteomes" id="UP000838763">
    <property type="component" value="Unassembled WGS sequence"/>
</dbReference>
<reference evidence="6" key="1">
    <citation type="submission" date="2022-11" db="EMBL/GenBank/DDBJ databases">
        <authorList>
            <person name="Scott C."/>
            <person name="Bruce N."/>
        </authorList>
    </citation>
    <scope>NUCLEOTIDE SEQUENCE</scope>
</reference>
<keyword evidence="1" id="KW-0479">Metal-binding</keyword>
<sequence length="653" mass="72654">MEDGYEGSEGVGELNAADDGFDGALGSAGPIRRAIRCNRESPCSHCLQAKIQCTHADNKPREKRTRILITPQYERKIDLIDRRLDGVIRLLEDLKMNWQPGPSNPSQQLSPPPKPASSMSTPGSAPSQPEATGPVVEGDSSLTAHSAFANQFFQEVVSTDELQDSSLEMRETLDALRHMVHSLKHQTAASEMSYPNSRPSTRVAIPPYDLPHPKIGRAYNSGAISIYENLCLPTFSELCLRVYFSPDFSEADFIVANFGLYYLFIHQANQAPESSRDEYMSYAAMCRDNTETALSNLPLHLPATYEMILALALGALFWGVYMADKGLALRMGRASSIQDWDITIPLPKPERSRGPLWHYFTLWVLCARVQGRIYELLYSPESVTQPAHVRQSRDLWLSESNKSLGEHLMQFLYISDDVLRLSLLTLVQRAAPRSETSRTTFTQECIKAARATLSRHQDCMSVLEGANSTLFSIYIHWTLLYAPFIPFIVIFCHVIETQDREDLARLHAFNVSMQTSPTVSEAAGKMYRLFQVLYTVALRYVEFRTSTPQPDQMEASAQMDAYLSVLGFPSAPSAEPTQTANFMASSFGPEGVPGGGLKPGFDGAVRTGSPMAWLGNGAAQLDDWLYSNSQMIGMLQEPGFHFPNQNDDGNENE</sequence>
<proteinExistence type="predicted"/>
<evidence type="ECO:0000256" key="2">
    <source>
        <dbReference type="ARBA" id="ARBA00023242"/>
    </source>
</evidence>
<feature type="domain" description="Xylanolytic transcriptional activator regulatory" evidence="5">
    <location>
        <begin position="299"/>
        <end position="353"/>
    </location>
</feature>
<evidence type="ECO:0000313" key="6">
    <source>
        <dbReference type="EMBL" id="CAI4210955.1"/>
    </source>
</evidence>
<dbReference type="AlphaFoldDB" id="A0A9P1M7T5"/>
<evidence type="ECO:0000256" key="4">
    <source>
        <dbReference type="SAM" id="Phobius"/>
    </source>
</evidence>
<dbReference type="InterPro" id="IPR050987">
    <property type="entry name" value="AtrR-like"/>
</dbReference>
<dbReference type="InterPro" id="IPR001138">
    <property type="entry name" value="Zn2Cys6_DnaBD"/>
</dbReference>
<dbReference type="InterPro" id="IPR036864">
    <property type="entry name" value="Zn2-C6_fun-type_DNA-bd_sf"/>
</dbReference>
<evidence type="ECO:0000256" key="3">
    <source>
        <dbReference type="SAM" id="MobiDB-lite"/>
    </source>
</evidence>
<keyword evidence="7" id="KW-1185">Reference proteome</keyword>
<feature type="region of interest" description="Disordered" evidence="3">
    <location>
        <begin position="98"/>
        <end position="138"/>
    </location>
</feature>
<dbReference type="InterPro" id="IPR007219">
    <property type="entry name" value="XnlR_reg_dom"/>
</dbReference>
<evidence type="ECO:0000256" key="1">
    <source>
        <dbReference type="ARBA" id="ARBA00022723"/>
    </source>
</evidence>
<gene>
    <name evidence="6" type="ORF">PPNO1_LOCUS751</name>
</gene>
<keyword evidence="4" id="KW-0472">Membrane</keyword>
<feature type="compositionally biased region" description="Low complexity" evidence="3">
    <location>
        <begin position="99"/>
        <end position="109"/>
    </location>
</feature>
<keyword evidence="4" id="KW-0812">Transmembrane</keyword>
<keyword evidence="4" id="KW-1133">Transmembrane helix</keyword>
<evidence type="ECO:0000259" key="5">
    <source>
        <dbReference type="SMART" id="SM00906"/>
    </source>
</evidence>
<dbReference type="GO" id="GO:0003677">
    <property type="term" value="F:DNA binding"/>
    <property type="evidence" value="ECO:0007669"/>
    <property type="project" value="InterPro"/>
</dbReference>
<dbReference type="Gene3D" id="4.10.240.10">
    <property type="entry name" value="Zn(2)-C6 fungal-type DNA-binding domain"/>
    <property type="match status" value="1"/>
</dbReference>
<keyword evidence="2" id="KW-0539">Nucleus</keyword>
<evidence type="ECO:0000313" key="7">
    <source>
        <dbReference type="Proteomes" id="UP000838763"/>
    </source>
</evidence>
<dbReference type="GO" id="GO:0000981">
    <property type="term" value="F:DNA-binding transcription factor activity, RNA polymerase II-specific"/>
    <property type="evidence" value="ECO:0007669"/>
    <property type="project" value="InterPro"/>
</dbReference>
<dbReference type="CDD" id="cd12148">
    <property type="entry name" value="fungal_TF_MHR"/>
    <property type="match status" value="1"/>
</dbReference>
<dbReference type="GO" id="GO:0008270">
    <property type="term" value="F:zinc ion binding"/>
    <property type="evidence" value="ECO:0007669"/>
    <property type="project" value="InterPro"/>
</dbReference>
<dbReference type="OrthoDB" id="103819at2759"/>
<feature type="transmembrane region" description="Helical" evidence="4">
    <location>
        <begin position="473"/>
        <end position="495"/>
    </location>
</feature>
<protein>
    <recommendedName>
        <fullName evidence="5">Xylanolytic transcriptional activator regulatory domain-containing protein</fullName>
    </recommendedName>
</protein>
<comment type="caution">
    <text evidence="6">The sequence shown here is derived from an EMBL/GenBank/DDBJ whole genome shotgun (WGS) entry which is preliminary data.</text>
</comment>
<organism evidence="6 7">
    <name type="scientific">Parascedosporium putredinis</name>
    <dbReference type="NCBI Taxonomy" id="1442378"/>
    <lineage>
        <taxon>Eukaryota</taxon>
        <taxon>Fungi</taxon>
        <taxon>Dikarya</taxon>
        <taxon>Ascomycota</taxon>
        <taxon>Pezizomycotina</taxon>
        <taxon>Sordariomycetes</taxon>
        <taxon>Hypocreomycetidae</taxon>
        <taxon>Microascales</taxon>
        <taxon>Microascaceae</taxon>
        <taxon>Parascedosporium</taxon>
    </lineage>
</organism>
<dbReference type="PANTHER" id="PTHR46910">
    <property type="entry name" value="TRANSCRIPTION FACTOR PDR1"/>
    <property type="match status" value="1"/>
</dbReference>
<name>A0A9P1M7T5_9PEZI</name>
<feature type="compositionally biased region" description="Polar residues" evidence="3">
    <location>
        <begin position="119"/>
        <end position="130"/>
    </location>
</feature>
<accession>A0A9P1M7T5</accession>
<dbReference type="PANTHER" id="PTHR46910:SF5">
    <property type="entry name" value="ZN(II)2CYS6 TRANSCRIPTION FACTOR (EUROFUNG)"/>
    <property type="match status" value="1"/>
</dbReference>
<dbReference type="EMBL" id="CALLCH030000001">
    <property type="protein sequence ID" value="CAI4210955.1"/>
    <property type="molecule type" value="Genomic_DNA"/>
</dbReference>
<dbReference type="SMART" id="SM00906">
    <property type="entry name" value="Fungal_trans"/>
    <property type="match status" value="1"/>
</dbReference>
<dbReference type="GO" id="GO:0006351">
    <property type="term" value="P:DNA-templated transcription"/>
    <property type="evidence" value="ECO:0007669"/>
    <property type="project" value="InterPro"/>
</dbReference>